<organism evidence="2 3">
    <name type="scientific">Candidatus Amesbacteria bacterium GW2011_GWA2_47_11</name>
    <dbReference type="NCBI Taxonomy" id="1618357"/>
    <lineage>
        <taxon>Bacteria</taxon>
        <taxon>Candidatus Amesiibacteriota</taxon>
    </lineage>
</organism>
<gene>
    <name evidence="2" type="ORF">UX78_C0005G0042</name>
</gene>
<dbReference type="EMBL" id="LCNM01000005">
    <property type="protein sequence ID" value="KKU56626.1"/>
    <property type="molecule type" value="Genomic_DNA"/>
</dbReference>
<accession>A0A0G1RHM4</accession>
<feature type="domain" description="PIN" evidence="1">
    <location>
        <begin position="6"/>
        <end position="116"/>
    </location>
</feature>
<evidence type="ECO:0000259" key="1">
    <source>
        <dbReference type="Pfam" id="PF13470"/>
    </source>
</evidence>
<name>A0A0G1RHM4_9BACT</name>
<protein>
    <recommendedName>
        <fullName evidence="1">PIN domain-containing protein</fullName>
    </recommendedName>
</protein>
<dbReference type="InterPro" id="IPR029060">
    <property type="entry name" value="PIN-like_dom_sf"/>
</dbReference>
<dbReference type="SUPFAM" id="SSF88723">
    <property type="entry name" value="PIN domain-like"/>
    <property type="match status" value="1"/>
</dbReference>
<dbReference type="InterPro" id="IPR002716">
    <property type="entry name" value="PIN_dom"/>
</dbReference>
<dbReference type="Proteomes" id="UP000034607">
    <property type="component" value="Unassembled WGS sequence"/>
</dbReference>
<dbReference type="CDD" id="cd09854">
    <property type="entry name" value="PIN_VapC-like"/>
    <property type="match status" value="1"/>
</dbReference>
<evidence type="ECO:0000313" key="3">
    <source>
        <dbReference type="Proteomes" id="UP000034607"/>
    </source>
</evidence>
<comment type="caution">
    <text evidence="2">The sequence shown here is derived from an EMBL/GenBank/DDBJ whole genome shotgun (WGS) entry which is preliminary data.</text>
</comment>
<dbReference type="Pfam" id="PF13470">
    <property type="entry name" value="PIN_3"/>
    <property type="match status" value="1"/>
</dbReference>
<dbReference type="AlphaFoldDB" id="A0A0G1RHM4"/>
<reference evidence="2 3" key="1">
    <citation type="journal article" date="2015" name="Nature">
        <title>rRNA introns, odd ribosomes, and small enigmatic genomes across a large radiation of phyla.</title>
        <authorList>
            <person name="Brown C.T."/>
            <person name="Hug L.A."/>
            <person name="Thomas B.C."/>
            <person name="Sharon I."/>
            <person name="Castelle C.J."/>
            <person name="Singh A."/>
            <person name="Wilkins M.J."/>
            <person name="Williams K.H."/>
            <person name="Banfield J.F."/>
        </authorList>
    </citation>
    <scope>NUCLEOTIDE SEQUENCE [LARGE SCALE GENOMIC DNA]</scope>
</reference>
<sequence>MKKKLKVLFNASVVLAGLYSPSGASGTLLTWVKKGMISGVISELIFEEAVRHAAKVGREQWQVEKELINIFRGIANPPGEYMVKKYYGKVTDRGDAHVLASYDEEKCETLVTLDKKHLLVIQGKIKGIRIMSPGQLVRRLRRMGRAEI</sequence>
<proteinExistence type="predicted"/>
<evidence type="ECO:0000313" key="2">
    <source>
        <dbReference type="EMBL" id="KKU56626.1"/>
    </source>
</evidence>